<dbReference type="Proteomes" id="UP001165960">
    <property type="component" value="Unassembled WGS sequence"/>
</dbReference>
<comment type="caution">
    <text evidence="1">The sequence shown here is derived from an EMBL/GenBank/DDBJ whole genome shotgun (WGS) entry which is preliminary data.</text>
</comment>
<evidence type="ECO:0000313" key="1">
    <source>
        <dbReference type="EMBL" id="KAJ9076001.1"/>
    </source>
</evidence>
<dbReference type="EMBL" id="QTSX02002337">
    <property type="protein sequence ID" value="KAJ9076001.1"/>
    <property type="molecule type" value="Genomic_DNA"/>
</dbReference>
<gene>
    <name evidence="1" type="ORF">DSO57_1030353</name>
</gene>
<proteinExistence type="predicted"/>
<keyword evidence="2" id="KW-1185">Reference proteome</keyword>
<name>A0ACC2TNQ8_9FUNG</name>
<reference evidence="1" key="1">
    <citation type="submission" date="2022-04" db="EMBL/GenBank/DDBJ databases">
        <title>Genome of the entomopathogenic fungus Entomophthora muscae.</title>
        <authorList>
            <person name="Elya C."/>
            <person name="Lovett B.R."/>
            <person name="Lee E."/>
            <person name="Macias A.M."/>
            <person name="Hajek A.E."/>
            <person name="De Bivort B.L."/>
            <person name="Kasson M.T."/>
            <person name="De Fine Licht H.H."/>
            <person name="Stajich J.E."/>
        </authorList>
    </citation>
    <scope>NUCLEOTIDE SEQUENCE</scope>
    <source>
        <strain evidence="1">Berkeley</strain>
    </source>
</reference>
<organism evidence="1 2">
    <name type="scientific">Entomophthora muscae</name>
    <dbReference type="NCBI Taxonomy" id="34485"/>
    <lineage>
        <taxon>Eukaryota</taxon>
        <taxon>Fungi</taxon>
        <taxon>Fungi incertae sedis</taxon>
        <taxon>Zoopagomycota</taxon>
        <taxon>Entomophthoromycotina</taxon>
        <taxon>Entomophthoromycetes</taxon>
        <taxon>Entomophthorales</taxon>
        <taxon>Entomophthoraceae</taxon>
        <taxon>Entomophthora</taxon>
    </lineage>
</organism>
<protein>
    <submittedName>
        <fullName evidence="1">Uncharacterized protein</fullName>
    </submittedName>
</protein>
<evidence type="ECO:0000313" key="2">
    <source>
        <dbReference type="Proteomes" id="UP001165960"/>
    </source>
</evidence>
<accession>A0ACC2TNQ8</accession>
<sequence length="103" mass="11749">MFTRLSISFVLFSRSVTLIQADNLPLKLGENQIDSFYRLPEGDFPWTHFLAEAAEHDPNCEENGDKTTCIREVGRRILVEMEIKDSRPIVCTRTAKSMSKSQA</sequence>